<dbReference type="GO" id="GO:0003735">
    <property type="term" value="F:structural constituent of ribosome"/>
    <property type="evidence" value="ECO:0007669"/>
    <property type="project" value="TreeGrafter"/>
</dbReference>
<gene>
    <name evidence="9" type="ORF">M427DRAFT_53542</name>
</gene>
<evidence type="ECO:0000256" key="5">
    <source>
        <dbReference type="ARBA" id="ARBA00023128"/>
    </source>
</evidence>
<evidence type="ECO:0000256" key="4">
    <source>
        <dbReference type="ARBA" id="ARBA00022980"/>
    </source>
</evidence>
<comment type="subcellular location">
    <subcellularLocation>
        <location evidence="1">Mitochondrion</location>
    </subcellularLocation>
</comment>
<dbReference type="Pfam" id="PF10236">
    <property type="entry name" value="DAP3"/>
    <property type="match status" value="1"/>
</dbReference>
<organism evidence="9 10">
    <name type="scientific">Gonapodya prolifera (strain JEL478)</name>
    <name type="common">Monoblepharis prolifera</name>
    <dbReference type="NCBI Taxonomy" id="1344416"/>
    <lineage>
        <taxon>Eukaryota</taxon>
        <taxon>Fungi</taxon>
        <taxon>Fungi incertae sedis</taxon>
        <taxon>Chytridiomycota</taxon>
        <taxon>Chytridiomycota incertae sedis</taxon>
        <taxon>Monoblepharidomycetes</taxon>
        <taxon>Monoblepharidales</taxon>
        <taxon>Gonapodyaceae</taxon>
        <taxon>Gonapodya</taxon>
    </lineage>
</organism>
<protein>
    <recommendedName>
        <fullName evidence="7">Small ribosomal subunit protein mS29</fullName>
    </recommendedName>
</protein>
<evidence type="ECO:0000313" key="9">
    <source>
        <dbReference type="EMBL" id="KXS18588.1"/>
    </source>
</evidence>
<name>A0A139APD4_GONPJ</name>
<dbReference type="Gene3D" id="3.40.50.300">
    <property type="entry name" value="P-loop containing nucleotide triphosphate hydrolases"/>
    <property type="match status" value="1"/>
</dbReference>
<dbReference type="EMBL" id="KQ965741">
    <property type="protein sequence ID" value="KXS18588.1"/>
    <property type="molecule type" value="Genomic_DNA"/>
</dbReference>
<dbReference type="Proteomes" id="UP000070544">
    <property type="component" value="Unassembled WGS sequence"/>
</dbReference>
<evidence type="ECO:0000313" key="10">
    <source>
        <dbReference type="Proteomes" id="UP000070544"/>
    </source>
</evidence>
<evidence type="ECO:0000256" key="6">
    <source>
        <dbReference type="ARBA" id="ARBA00023274"/>
    </source>
</evidence>
<keyword evidence="5" id="KW-0496">Mitochondrion</keyword>
<dbReference type="GO" id="GO:0005763">
    <property type="term" value="C:mitochondrial small ribosomal subunit"/>
    <property type="evidence" value="ECO:0007669"/>
    <property type="project" value="TreeGrafter"/>
</dbReference>
<evidence type="ECO:0000256" key="7">
    <source>
        <dbReference type="ARBA" id="ARBA00035140"/>
    </source>
</evidence>
<dbReference type="AlphaFoldDB" id="A0A139APD4"/>
<dbReference type="InterPro" id="IPR027417">
    <property type="entry name" value="P-loop_NTPase"/>
</dbReference>
<evidence type="ECO:0000256" key="8">
    <source>
        <dbReference type="SAM" id="MobiDB-lite"/>
    </source>
</evidence>
<evidence type="ECO:0000256" key="3">
    <source>
        <dbReference type="ARBA" id="ARBA00022946"/>
    </source>
</evidence>
<evidence type="ECO:0000256" key="1">
    <source>
        <dbReference type="ARBA" id="ARBA00004173"/>
    </source>
</evidence>
<sequence>MSHPTAIPMLRHLGSSSCLSAKHIPVGIATPSFASQRASTCLVNLASHNVVRTFGATASPLAMVPGKKKIAGPLKKSSVAVRKTGDRKSGGTILRDVSVPIEKRPAPKIILQNLSAETAGPDNVNRVLRIPDPIMKRMGSQRLPKSLEKDFEFIHGIPALLLRKSSLDIIHHTITEPDRKSNQHRLILTGPPGVGTSSLLLQTVTRCQEMGWIVVYITRPAEWTDAFQPFHPREGTDLFDQPELASRVLQDIKQFSGSALHKTRLSKPRNFGRSHLTKESDLSTLLDVGANDSQHAHAVLDAFFEELSVGNDRPPILFAIDSVNALLSTTAYADLDNKPLPSDRLSLVRPFLHVLLGDTHIPKSAFLGTLNASELIIESPSLNRLLATAPSLNGNPNAPPGATPKPDRLDAKQILSRFPDPSKVVGVYTEKMDEFSGKVTSIPGLRKFEVPLMSKAEVEGMLRYYIDTTVYRNQQLTPDLVNRCYIISAGNPGRLLKMCTSQFGTGPAPSKRKEFEREVQSQS</sequence>
<keyword evidence="10" id="KW-1185">Reference proteome</keyword>
<dbReference type="PANTHER" id="PTHR12810:SF0">
    <property type="entry name" value="SMALL RIBOSOMAL SUBUNIT PROTEIN MS29"/>
    <property type="match status" value="1"/>
</dbReference>
<evidence type="ECO:0000256" key="2">
    <source>
        <dbReference type="ARBA" id="ARBA00009863"/>
    </source>
</evidence>
<accession>A0A139APD4</accession>
<keyword evidence="6" id="KW-0687">Ribonucleoprotein</keyword>
<reference evidence="9 10" key="1">
    <citation type="journal article" date="2015" name="Genome Biol. Evol.">
        <title>Phylogenomic analyses indicate that early fungi evolved digesting cell walls of algal ancestors of land plants.</title>
        <authorList>
            <person name="Chang Y."/>
            <person name="Wang S."/>
            <person name="Sekimoto S."/>
            <person name="Aerts A.L."/>
            <person name="Choi C."/>
            <person name="Clum A."/>
            <person name="LaButti K.M."/>
            <person name="Lindquist E.A."/>
            <person name="Yee Ngan C."/>
            <person name="Ohm R.A."/>
            <person name="Salamov A.A."/>
            <person name="Grigoriev I.V."/>
            <person name="Spatafora J.W."/>
            <person name="Berbee M.L."/>
        </authorList>
    </citation>
    <scope>NUCLEOTIDE SEQUENCE [LARGE SCALE GENOMIC DNA]</scope>
    <source>
        <strain evidence="9 10">JEL478</strain>
    </source>
</reference>
<dbReference type="OrthoDB" id="274828at2759"/>
<dbReference type="OMA" id="RCYIISA"/>
<dbReference type="STRING" id="1344416.A0A139APD4"/>
<comment type="similarity">
    <text evidence="2">Belongs to the mitochondrion-specific ribosomal protein mS29 family.</text>
</comment>
<dbReference type="PANTHER" id="PTHR12810">
    <property type="entry name" value="MITOCHONDRIAL 28S RIBOSOMAL PROTEIN S29"/>
    <property type="match status" value="1"/>
</dbReference>
<dbReference type="SUPFAM" id="SSF52540">
    <property type="entry name" value="P-loop containing nucleoside triphosphate hydrolases"/>
    <property type="match status" value="1"/>
</dbReference>
<proteinExistence type="inferred from homology"/>
<feature type="region of interest" description="Disordered" evidence="8">
    <location>
        <begin position="388"/>
        <end position="408"/>
    </location>
</feature>
<dbReference type="InterPro" id="IPR019368">
    <property type="entry name" value="Ribosomal_mS29"/>
</dbReference>
<keyword evidence="4" id="KW-0689">Ribosomal protein</keyword>
<keyword evidence="3" id="KW-0809">Transit peptide</keyword>